<dbReference type="GO" id="GO:0008658">
    <property type="term" value="F:penicillin binding"/>
    <property type="evidence" value="ECO:0007669"/>
    <property type="project" value="UniProtKB-UniRule"/>
</dbReference>
<comment type="similarity">
    <text evidence="14">Belongs to the transpeptidase family. MrdA subfamily.</text>
</comment>
<dbReference type="Pfam" id="PF03717">
    <property type="entry name" value="PBP_dimer"/>
    <property type="match status" value="1"/>
</dbReference>
<keyword evidence="4 14" id="KW-0997">Cell inner membrane</keyword>
<keyword evidence="18" id="KW-1185">Reference proteome</keyword>
<keyword evidence="9 14" id="KW-0133">Cell shape</keyword>
<dbReference type="GO" id="GO:0005886">
    <property type="term" value="C:plasma membrane"/>
    <property type="evidence" value="ECO:0007669"/>
    <property type="project" value="UniProtKB-SubCell"/>
</dbReference>
<comment type="subcellular location">
    <subcellularLocation>
        <location evidence="2">Cell membrane</location>
    </subcellularLocation>
    <subcellularLocation>
        <location evidence="1">Membrane</location>
        <topology evidence="1">Single-pass membrane protein</topology>
    </subcellularLocation>
</comment>
<keyword evidence="12 14" id="KW-0472">Membrane</keyword>
<dbReference type="Proteomes" id="UP000521199">
    <property type="component" value="Unassembled WGS sequence"/>
</dbReference>
<dbReference type="GO" id="GO:0071972">
    <property type="term" value="F:peptidoglycan L,D-transpeptidase activity"/>
    <property type="evidence" value="ECO:0007669"/>
    <property type="project" value="TreeGrafter"/>
</dbReference>
<evidence type="ECO:0000256" key="11">
    <source>
        <dbReference type="ARBA" id="ARBA00022989"/>
    </source>
</evidence>
<keyword evidence="10 14" id="KW-0573">Peptidoglycan synthesis</keyword>
<evidence type="ECO:0000256" key="12">
    <source>
        <dbReference type="ARBA" id="ARBA00023136"/>
    </source>
</evidence>
<comment type="catalytic activity">
    <reaction evidence="14">
        <text>Preferential cleavage: (Ac)2-L-Lys-D-Ala-|-D-Ala. Also transpeptidation of peptidyl-alanyl moieties that are N-acyl substituents of D-alanine.</text>
        <dbReference type="EC" id="3.4.16.4"/>
    </reaction>
</comment>
<dbReference type="InterPro" id="IPR017790">
    <property type="entry name" value="Penicillin-binding_protein_2"/>
</dbReference>
<dbReference type="PANTHER" id="PTHR30627:SF2">
    <property type="entry name" value="PEPTIDOGLYCAN D,D-TRANSPEPTIDASE MRDA"/>
    <property type="match status" value="1"/>
</dbReference>
<evidence type="ECO:0000256" key="13">
    <source>
        <dbReference type="ARBA" id="ARBA00023316"/>
    </source>
</evidence>
<dbReference type="InterPro" id="IPR050515">
    <property type="entry name" value="Beta-lactam/transpept"/>
</dbReference>
<evidence type="ECO:0000256" key="10">
    <source>
        <dbReference type="ARBA" id="ARBA00022984"/>
    </source>
</evidence>
<dbReference type="InterPro" id="IPR005311">
    <property type="entry name" value="PBP_dimer"/>
</dbReference>
<evidence type="ECO:0000259" key="15">
    <source>
        <dbReference type="Pfam" id="PF00905"/>
    </source>
</evidence>
<dbReference type="EMBL" id="JACHHP010000002">
    <property type="protein sequence ID" value="MBB5207435.1"/>
    <property type="molecule type" value="Genomic_DNA"/>
</dbReference>
<dbReference type="GO" id="GO:0006508">
    <property type="term" value="P:proteolysis"/>
    <property type="evidence" value="ECO:0007669"/>
    <property type="project" value="UniProtKB-KW"/>
</dbReference>
<dbReference type="GO" id="GO:0008360">
    <property type="term" value="P:regulation of cell shape"/>
    <property type="evidence" value="ECO:0007669"/>
    <property type="project" value="UniProtKB-KW"/>
</dbReference>
<feature type="active site" description="Acyl-ester intermediate" evidence="14">
    <location>
        <position position="327"/>
    </location>
</feature>
<dbReference type="SUPFAM" id="SSF56519">
    <property type="entry name" value="Penicillin binding protein dimerisation domain"/>
    <property type="match status" value="1"/>
</dbReference>
<accession>A0A7W8D605</accession>
<evidence type="ECO:0000256" key="1">
    <source>
        <dbReference type="ARBA" id="ARBA00004167"/>
    </source>
</evidence>
<dbReference type="GO" id="GO:0071555">
    <property type="term" value="P:cell wall organization"/>
    <property type="evidence" value="ECO:0007669"/>
    <property type="project" value="UniProtKB-KW"/>
</dbReference>
<dbReference type="RefSeq" id="WP_183959993.1">
    <property type="nucleotide sequence ID" value="NZ_JACHHP010000002.1"/>
</dbReference>
<evidence type="ECO:0000256" key="8">
    <source>
        <dbReference type="ARBA" id="ARBA00022801"/>
    </source>
</evidence>
<keyword evidence="8 14" id="KW-0378">Hydrolase</keyword>
<dbReference type="Gene3D" id="3.30.1390.30">
    <property type="entry name" value="Penicillin-binding protein 2a, domain 3"/>
    <property type="match status" value="1"/>
</dbReference>
<dbReference type="PANTHER" id="PTHR30627">
    <property type="entry name" value="PEPTIDOGLYCAN D,D-TRANSPEPTIDASE"/>
    <property type="match status" value="1"/>
</dbReference>
<evidence type="ECO:0000313" key="17">
    <source>
        <dbReference type="EMBL" id="MBB5207435.1"/>
    </source>
</evidence>
<evidence type="ECO:0000256" key="3">
    <source>
        <dbReference type="ARBA" id="ARBA00022475"/>
    </source>
</evidence>
<evidence type="ECO:0000256" key="5">
    <source>
        <dbReference type="ARBA" id="ARBA00022645"/>
    </source>
</evidence>
<keyword evidence="13 14" id="KW-0961">Cell wall biogenesis/degradation</keyword>
<evidence type="ECO:0000256" key="6">
    <source>
        <dbReference type="ARBA" id="ARBA00022670"/>
    </source>
</evidence>
<evidence type="ECO:0000259" key="16">
    <source>
        <dbReference type="Pfam" id="PF03717"/>
    </source>
</evidence>
<dbReference type="NCBIfam" id="TIGR03423">
    <property type="entry name" value="pbp2_mrdA"/>
    <property type="match status" value="1"/>
</dbReference>
<comment type="function">
    <text evidence="14">Catalyzes cross-linking of the peptidoglycan cell wall.</text>
</comment>
<feature type="domain" description="Penicillin-binding protein transpeptidase" evidence="15">
    <location>
        <begin position="268"/>
        <end position="609"/>
    </location>
</feature>
<dbReference type="HAMAP" id="MF_02081">
    <property type="entry name" value="MrdA_transpept"/>
    <property type="match status" value="1"/>
</dbReference>
<proteinExistence type="inferred from homology"/>
<dbReference type="SUPFAM" id="SSF56601">
    <property type="entry name" value="beta-lactamase/transpeptidase-like"/>
    <property type="match status" value="1"/>
</dbReference>
<keyword evidence="7 14" id="KW-0812">Transmembrane</keyword>
<dbReference type="Gene3D" id="3.90.1310.10">
    <property type="entry name" value="Penicillin-binding protein 2a (Domain 2)"/>
    <property type="match status" value="1"/>
</dbReference>
<protein>
    <recommendedName>
        <fullName evidence="14">Peptidoglycan D,D-transpeptidase MrdA</fullName>
        <ecNumber evidence="14">3.4.16.4</ecNumber>
    </recommendedName>
    <alternativeName>
        <fullName evidence="14">Penicillin-binding protein 2</fullName>
        <shortName evidence="14">PBP-2</shortName>
    </alternativeName>
</protein>
<feature type="domain" description="Penicillin-binding protein dimerisation" evidence="16">
    <location>
        <begin position="65"/>
        <end position="235"/>
    </location>
</feature>
<evidence type="ECO:0000313" key="18">
    <source>
        <dbReference type="Proteomes" id="UP000521199"/>
    </source>
</evidence>
<keyword evidence="6 14" id="KW-0645">Protease</keyword>
<dbReference type="InterPro" id="IPR001460">
    <property type="entry name" value="PCN-bd_Tpept"/>
</dbReference>
<evidence type="ECO:0000256" key="2">
    <source>
        <dbReference type="ARBA" id="ARBA00004236"/>
    </source>
</evidence>
<keyword evidence="5 14" id="KW-0121">Carboxypeptidase</keyword>
<dbReference type="Gene3D" id="3.40.710.10">
    <property type="entry name" value="DD-peptidase/beta-lactamase superfamily"/>
    <property type="match status" value="1"/>
</dbReference>
<organism evidence="17 18">
    <name type="scientific">Chiayiivirga flava</name>
    <dbReference type="NCBI Taxonomy" id="659595"/>
    <lineage>
        <taxon>Bacteria</taxon>
        <taxon>Pseudomonadati</taxon>
        <taxon>Pseudomonadota</taxon>
        <taxon>Gammaproteobacteria</taxon>
        <taxon>Lysobacterales</taxon>
        <taxon>Lysobacteraceae</taxon>
        <taxon>Chiayiivirga</taxon>
    </lineage>
</organism>
<dbReference type="Pfam" id="PF00905">
    <property type="entry name" value="Transpeptidase"/>
    <property type="match status" value="1"/>
</dbReference>
<keyword evidence="3 14" id="KW-1003">Cell membrane</keyword>
<evidence type="ECO:0000256" key="9">
    <source>
        <dbReference type="ARBA" id="ARBA00022960"/>
    </source>
</evidence>
<dbReference type="UniPathway" id="UPA00219"/>
<dbReference type="EC" id="3.4.16.4" evidence="14"/>
<name>A0A7W8D605_9GAMM</name>
<evidence type="ECO:0000256" key="14">
    <source>
        <dbReference type="HAMAP-Rule" id="MF_02081"/>
    </source>
</evidence>
<dbReference type="InterPro" id="IPR012338">
    <property type="entry name" value="Beta-lactam/transpept-like"/>
</dbReference>
<comment type="caution">
    <text evidence="14">Lacks conserved residue(s) required for the propagation of feature annotation.</text>
</comment>
<comment type="pathway">
    <text evidence="14">Cell wall biogenesis; peptidoglycan biosynthesis.</text>
</comment>
<dbReference type="GO" id="GO:0009252">
    <property type="term" value="P:peptidoglycan biosynthetic process"/>
    <property type="evidence" value="ECO:0007669"/>
    <property type="project" value="UniProtKB-UniRule"/>
</dbReference>
<dbReference type="AlphaFoldDB" id="A0A7W8D605"/>
<gene>
    <name evidence="14" type="primary">mrdA</name>
    <name evidence="17" type="ORF">HNQ52_000964</name>
</gene>
<dbReference type="InterPro" id="IPR036138">
    <property type="entry name" value="PBP_dimer_sf"/>
</dbReference>
<dbReference type="GO" id="GO:0009002">
    <property type="term" value="F:serine-type D-Ala-D-Ala carboxypeptidase activity"/>
    <property type="evidence" value="ECO:0007669"/>
    <property type="project" value="UniProtKB-UniRule"/>
</dbReference>
<comment type="caution">
    <text evidence="17">The sequence shown here is derived from an EMBL/GenBank/DDBJ whole genome shotgun (WGS) entry which is preliminary data.</text>
</comment>
<keyword evidence="11 14" id="KW-1133">Transmembrane helix</keyword>
<reference evidence="17 18" key="1">
    <citation type="submission" date="2020-08" db="EMBL/GenBank/DDBJ databases">
        <title>Genomic Encyclopedia of Type Strains, Phase IV (KMG-IV): sequencing the most valuable type-strain genomes for metagenomic binning, comparative biology and taxonomic classification.</title>
        <authorList>
            <person name="Goeker M."/>
        </authorList>
    </citation>
    <scope>NUCLEOTIDE SEQUENCE [LARGE SCALE GENOMIC DNA]</scope>
    <source>
        <strain evidence="17 18">DSM 24163</strain>
    </source>
</reference>
<evidence type="ECO:0000256" key="7">
    <source>
        <dbReference type="ARBA" id="ARBA00022692"/>
    </source>
</evidence>
<evidence type="ECO:0000256" key="4">
    <source>
        <dbReference type="ARBA" id="ARBA00022519"/>
    </source>
</evidence>
<sequence>MMRTRRQIKNPQAESAGYRRRAWAGFAIAALLLCVLGARFVYLQVVEYEQFHIRSEANRIKPRPIVPARGLIYDRNGRLLADNVPAYRLEVIPEQVKDVDALLADLGQVLPLSEDEIADFRAAFRVKRGFHPVPLKLRLTEAQVAAFAVQRYRFPGVDVAPYLNRRYPYGDLFAHVIGYVGRIDTRDLETLDATRYSGATHIGKSGIERFYESRLHGDVGFEQVEINAEGRDLRVLDRIPAHSGEHLILSIDVDLQRAMVDAFEGQHGAAVAVDPRTGEVLGMVSLPSYDPNPFVNGIGRQAYADLLNAPPRPLFNRVLQGNYEPGSTIKPFVGLAGLELGLRKPGDTTFSSGAFRLPGQQREYRDWRRGGHGNVDLREAIAQSVNTYFYKLAVDLGIDRLTEYTGKFGFGEKTGIDLPGETVGVLPTREWKRRERGQVWYPGETVIAGIGQGFWVVTPLQLAQATATLAAGGRKHRLHLLRATQAGFDSPQVPEPMPPEGPPLVSNPANLAAVIEGMVAVMHGPTGSARAAAEGVDYLIAGKTGTAQRVGRTSDAQIDINTLAFDLRYRALFIAFAPADAPRIAVMVVVESGASGSKTAAPVARRILDAWLGKNPA</sequence>